<keyword evidence="11" id="KW-0969">Cilium</keyword>
<dbReference type="InterPro" id="IPR005503">
    <property type="entry name" value="FliL"/>
</dbReference>
<keyword evidence="9 10" id="KW-0472">Membrane</keyword>
<keyword evidence="11" id="KW-0282">Flagellum</keyword>
<dbReference type="GO" id="GO:0009425">
    <property type="term" value="C:bacterial-type flagellum basal body"/>
    <property type="evidence" value="ECO:0007669"/>
    <property type="project" value="InterPro"/>
</dbReference>
<comment type="subcellular location">
    <subcellularLocation>
        <location evidence="10">Cell inner membrane</location>
    </subcellularLocation>
    <subcellularLocation>
        <location evidence="2">Cell membrane</location>
        <topology evidence="2">Single-pass membrane protein</topology>
    </subcellularLocation>
</comment>
<organism evidence="11 12">
    <name type="scientific">Pontibacterium sinense</name>
    <dbReference type="NCBI Taxonomy" id="2781979"/>
    <lineage>
        <taxon>Bacteria</taxon>
        <taxon>Pseudomonadati</taxon>
        <taxon>Pseudomonadota</taxon>
        <taxon>Gammaproteobacteria</taxon>
        <taxon>Oceanospirillales</taxon>
        <taxon>Oceanospirillaceae</taxon>
        <taxon>Pontibacterium</taxon>
    </lineage>
</organism>
<dbReference type="Proteomes" id="UP000640333">
    <property type="component" value="Unassembled WGS sequence"/>
</dbReference>
<evidence type="ECO:0000313" key="12">
    <source>
        <dbReference type="Proteomes" id="UP000640333"/>
    </source>
</evidence>
<evidence type="ECO:0000256" key="2">
    <source>
        <dbReference type="ARBA" id="ARBA00004162"/>
    </source>
</evidence>
<dbReference type="GO" id="GO:0005886">
    <property type="term" value="C:plasma membrane"/>
    <property type="evidence" value="ECO:0007669"/>
    <property type="project" value="UniProtKB-SubCell"/>
</dbReference>
<comment type="similarity">
    <text evidence="3 10">Belongs to the FliL family.</text>
</comment>
<evidence type="ECO:0000256" key="4">
    <source>
        <dbReference type="ARBA" id="ARBA00022475"/>
    </source>
</evidence>
<keyword evidence="4" id="KW-1003">Cell membrane</keyword>
<dbReference type="PANTHER" id="PTHR35091:SF2">
    <property type="entry name" value="FLAGELLAR PROTEIN FLIL"/>
    <property type="match status" value="1"/>
</dbReference>
<evidence type="ECO:0000313" key="11">
    <source>
        <dbReference type="EMBL" id="MBE9396855.1"/>
    </source>
</evidence>
<dbReference type="GO" id="GO:0071978">
    <property type="term" value="P:bacterial-type flagellum-dependent swarming motility"/>
    <property type="evidence" value="ECO:0007669"/>
    <property type="project" value="TreeGrafter"/>
</dbReference>
<evidence type="ECO:0000256" key="7">
    <source>
        <dbReference type="ARBA" id="ARBA00022779"/>
    </source>
</evidence>
<evidence type="ECO:0000256" key="1">
    <source>
        <dbReference type="ARBA" id="ARBA00002254"/>
    </source>
</evidence>
<keyword evidence="12" id="KW-1185">Reference proteome</keyword>
<protein>
    <recommendedName>
        <fullName evidence="10">Flagellar protein FliL</fullName>
    </recommendedName>
</protein>
<dbReference type="AlphaFoldDB" id="A0A8J7FT83"/>
<evidence type="ECO:0000256" key="10">
    <source>
        <dbReference type="RuleBase" id="RU364125"/>
    </source>
</evidence>
<keyword evidence="5 10" id="KW-0145">Chemotaxis</keyword>
<keyword evidence="11" id="KW-0966">Cell projection</keyword>
<sequence length="173" mass="19408">MRETHIIGPTGTAVQHGDDWQEQVILSATAELSEWIAGRETLKQLFLVLVLGLFLQTAWAADEEAVPEDYVNYIELKPFLTNYGEPGKVSFVKCEITIQVSSPAAHHAVNFHMPHIRNDIVFLLSDQTETQMMSVEAQSDLAKKALKLVQNILVEEEGEAFVSDLFFTSFITQ</sequence>
<dbReference type="PANTHER" id="PTHR35091">
    <property type="entry name" value="FLAGELLAR PROTEIN FLIL"/>
    <property type="match status" value="1"/>
</dbReference>
<name>A0A8J7FT83_9GAMM</name>
<dbReference type="Pfam" id="PF03748">
    <property type="entry name" value="FliL"/>
    <property type="match status" value="1"/>
</dbReference>
<comment type="function">
    <text evidence="1 10">Controls the rotational direction of flagella during chemotaxis.</text>
</comment>
<dbReference type="EMBL" id="JADEYS010000005">
    <property type="protein sequence ID" value="MBE9396855.1"/>
    <property type="molecule type" value="Genomic_DNA"/>
</dbReference>
<reference evidence="11" key="1">
    <citation type="submission" date="2020-10" db="EMBL/GenBank/DDBJ databases">
        <title>Bacterium isolated from coastal waters sediment.</title>
        <authorList>
            <person name="Chen R.-J."/>
            <person name="Lu D.-C."/>
            <person name="Zhu K.-L."/>
            <person name="Du Z.-J."/>
        </authorList>
    </citation>
    <scope>NUCLEOTIDE SEQUENCE</scope>
    <source>
        <strain evidence="11">N1Y112</strain>
    </source>
</reference>
<evidence type="ECO:0000256" key="9">
    <source>
        <dbReference type="ARBA" id="ARBA00023136"/>
    </source>
</evidence>
<evidence type="ECO:0000256" key="3">
    <source>
        <dbReference type="ARBA" id="ARBA00008281"/>
    </source>
</evidence>
<comment type="caution">
    <text evidence="11">The sequence shown here is derived from an EMBL/GenBank/DDBJ whole genome shotgun (WGS) entry which is preliminary data.</text>
</comment>
<accession>A0A8J7FT83</accession>
<keyword evidence="6" id="KW-0812">Transmembrane</keyword>
<evidence type="ECO:0000256" key="6">
    <source>
        <dbReference type="ARBA" id="ARBA00022692"/>
    </source>
</evidence>
<dbReference type="GO" id="GO:0006935">
    <property type="term" value="P:chemotaxis"/>
    <property type="evidence" value="ECO:0007669"/>
    <property type="project" value="UniProtKB-KW"/>
</dbReference>
<keyword evidence="7 10" id="KW-0283">Flagellar rotation</keyword>
<proteinExistence type="inferred from homology"/>
<keyword evidence="8" id="KW-1133">Transmembrane helix</keyword>
<evidence type="ECO:0000256" key="5">
    <source>
        <dbReference type="ARBA" id="ARBA00022500"/>
    </source>
</evidence>
<gene>
    <name evidence="11" type="ORF">IOQ59_06210</name>
</gene>
<evidence type="ECO:0000256" key="8">
    <source>
        <dbReference type="ARBA" id="ARBA00022989"/>
    </source>
</evidence>
<keyword evidence="10" id="KW-0997">Cell inner membrane</keyword>